<dbReference type="GO" id="GO:0005737">
    <property type="term" value="C:cytoplasm"/>
    <property type="evidence" value="ECO:0007669"/>
    <property type="project" value="TreeGrafter"/>
</dbReference>
<dbReference type="Gene3D" id="3.40.50.300">
    <property type="entry name" value="P-loop containing nucleotide triphosphate hydrolases"/>
    <property type="match status" value="1"/>
</dbReference>
<evidence type="ECO:0000256" key="6">
    <source>
        <dbReference type="ARBA" id="ARBA00022777"/>
    </source>
</evidence>
<dbReference type="NCBIfam" id="TIGR01313">
    <property type="entry name" value="therm_gnt_kin"/>
    <property type="match status" value="1"/>
</dbReference>
<organism evidence="10 11">
    <name type="scientific">Sphingomonas xinjiangensis</name>
    <dbReference type="NCBI Taxonomy" id="643568"/>
    <lineage>
        <taxon>Bacteria</taxon>
        <taxon>Pseudomonadati</taxon>
        <taxon>Pseudomonadota</taxon>
        <taxon>Alphaproteobacteria</taxon>
        <taxon>Sphingomonadales</taxon>
        <taxon>Sphingomonadaceae</taxon>
        <taxon>Sphingomonas</taxon>
    </lineage>
</organism>
<dbReference type="InterPro" id="IPR006001">
    <property type="entry name" value="Therm_gnt_kin"/>
</dbReference>
<protein>
    <recommendedName>
        <fullName evidence="3 9">Gluconokinase</fullName>
        <ecNumber evidence="3 9">2.7.1.12</ecNumber>
    </recommendedName>
</protein>
<dbReference type="EC" id="2.7.1.12" evidence="3 9"/>
<evidence type="ECO:0000256" key="5">
    <source>
        <dbReference type="ARBA" id="ARBA00022741"/>
    </source>
</evidence>
<dbReference type="InterPro" id="IPR027417">
    <property type="entry name" value="P-loop_NTPase"/>
</dbReference>
<proteinExistence type="inferred from homology"/>
<dbReference type="PANTHER" id="PTHR43442">
    <property type="entry name" value="GLUCONOKINASE-RELATED"/>
    <property type="match status" value="1"/>
</dbReference>
<dbReference type="GO" id="GO:0046316">
    <property type="term" value="F:gluconokinase activity"/>
    <property type="evidence" value="ECO:0007669"/>
    <property type="project" value="UniProtKB-EC"/>
</dbReference>
<evidence type="ECO:0000256" key="7">
    <source>
        <dbReference type="ARBA" id="ARBA00022840"/>
    </source>
</evidence>
<reference evidence="10 11" key="1">
    <citation type="submission" date="2020-08" db="EMBL/GenBank/DDBJ databases">
        <title>Genomic Encyclopedia of Type Strains, Phase IV (KMG-IV): sequencing the most valuable type-strain genomes for metagenomic binning, comparative biology and taxonomic classification.</title>
        <authorList>
            <person name="Goeker M."/>
        </authorList>
    </citation>
    <scope>NUCLEOTIDE SEQUENCE [LARGE SCALE GENOMIC DNA]</scope>
    <source>
        <strain evidence="10 11">DSM 26736</strain>
    </source>
</reference>
<comment type="similarity">
    <text evidence="2 9">Belongs to the gluconokinase GntK/GntV family.</text>
</comment>
<dbReference type="GO" id="GO:0005975">
    <property type="term" value="P:carbohydrate metabolic process"/>
    <property type="evidence" value="ECO:0007669"/>
    <property type="project" value="InterPro"/>
</dbReference>
<keyword evidence="4 9" id="KW-0808">Transferase</keyword>
<comment type="caution">
    <text evidence="10">The sequence shown here is derived from an EMBL/GenBank/DDBJ whole genome shotgun (WGS) entry which is preliminary data.</text>
</comment>
<keyword evidence="11" id="KW-1185">Reference proteome</keyword>
<dbReference type="CDD" id="cd02021">
    <property type="entry name" value="GntK"/>
    <property type="match status" value="1"/>
</dbReference>
<evidence type="ECO:0000256" key="2">
    <source>
        <dbReference type="ARBA" id="ARBA00008420"/>
    </source>
</evidence>
<keyword evidence="5 9" id="KW-0547">Nucleotide-binding</keyword>
<accession>A0A840YT69</accession>
<gene>
    <name evidence="10" type="ORF">FHT02_004126</name>
</gene>
<evidence type="ECO:0000256" key="3">
    <source>
        <dbReference type="ARBA" id="ARBA00012054"/>
    </source>
</evidence>
<evidence type="ECO:0000256" key="4">
    <source>
        <dbReference type="ARBA" id="ARBA00022679"/>
    </source>
</evidence>
<comment type="pathway">
    <text evidence="1">Carbohydrate acid metabolism.</text>
</comment>
<evidence type="ECO:0000256" key="1">
    <source>
        <dbReference type="ARBA" id="ARBA00004761"/>
    </source>
</evidence>
<sequence>MAPAYARYKLPSRAATATKVVMVKPGSTRDTRPVPANWLIESGAAVRQLQEKTDRTHAIVLMGVSGSGKSTLSGYLAELLGCPVLEGDAFHSAANVAKMTAGHPLTDEDRWPWLGALGNAIGTAAMGHGRAVAACSALKRSYRERLCAASCVPLYFVLLDTDRAEIARRLANRPGHYMPPSLLNSQLATLERPGVDECALTLDATRAPALLSADVLGWVQSVIAPA</sequence>
<dbReference type="Proteomes" id="UP000527143">
    <property type="component" value="Unassembled WGS sequence"/>
</dbReference>
<keyword evidence="6 9" id="KW-0418">Kinase</keyword>
<keyword evidence="7 9" id="KW-0067">ATP-binding</keyword>
<name>A0A840YT69_9SPHN</name>
<evidence type="ECO:0000256" key="9">
    <source>
        <dbReference type="RuleBase" id="RU363066"/>
    </source>
</evidence>
<evidence type="ECO:0000313" key="11">
    <source>
        <dbReference type="Proteomes" id="UP000527143"/>
    </source>
</evidence>
<dbReference type="EMBL" id="JACIJF010000028">
    <property type="protein sequence ID" value="MBB5712865.1"/>
    <property type="molecule type" value="Genomic_DNA"/>
</dbReference>
<dbReference type="GO" id="GO:0005524">
    <property type="term" value="F:ATP binding"/>
    <property type="evidence" value="ECO:0007669"/>
    <property type="project" value="UniProtKB-KW"/>
</dbReference>
<dbReference type="AlphaFoldDB" id="A0A840YT69"/>
<dbReference type="SUPFAM" id="SSF52540">
    <property type="entry name" value="P-loop containing nucleoside triphosphate hydrolases"/>
    <property type="match status" value="1"/>
</dbReference>
<comment type="catalytic activity">
    <reaction evidence="8 9">
        <text>D-gluconate + ATP = 6-phospho-D-gluconate + ADP + H(+)</text>
        <dbReference type="Rhea" id="RHEA:19433"/>
        <dbReference type="ChEBI" id="CHEBI:15378"/>
        <dbReference type="ChEBI" id="CHEBI:18391"/>
        <dbReference type="ChEBI" id="CHEBI:30616"/>
        <dbReference type="ChEBI" id="CHEBI:58759"/>
        <dbReference type="ChEBI" id="CHEBI:456216"/>
        <dbReference type="EC" id="2.7.1.12"/>
    </reaction>
</comment>
<dbReference type="Pfam" id="PF13671">
    <property type="entry name" value="AAA_33"/>
    <property type="match status" value="1"/>
</dbReference>
<evidence type="ECO:0000313" key="10">
    <source>
        <dbReference type="EMBL" id="MBB5712865.1"/>
    </source>
</evidence>
<evidence type="ECO:0000256" key="8">
    <source>
        <dbReference type="ARBA" id="ARBA00048090"/>
    </source>
</evidence>
<dbReference type="PANTHER" id="PTHR43442:SF3">
    <property type="entry name" value="GLUCONOKINASE-RELATED"/>
    <property type="match status" value="1"/>
</dbReference>
<dbReference type="RefSeq" id="WP_343057015.1">
    <property type="nucleotide sequence ID" value="NZ_JACIJF010000028.1"/>
</dbReference>